<dbReference type="AlphaFoldDB" id="A0A423GKT4"/>
<feature type="region of interest" description="Disordered" evidence="1">
    <location>
        <begin position="115"/>
        <end position="135"/>
    </location>
</feature>
<evidence type="ECO:0000313" key="4">
    <source>
        <dbReference type="Proteomes" id="UP000284684"/>
    </source>
</evidence>
<evidence type="ECO:0000313" key="3">
    <source>
        <dbReference type="EMBL" id="ROM91076.1"/>
    </source>
</evidence>
<evidence type="ECO:0008006" key="5">
    <source>
        <dbReference type="Google" id="ProtNLM"/>
    </source>
</evidence>
<organism evidence="3 4">
    <name type="scientific">Pseudomonas brassicacearum</name>
    <dbReference type="NCBI Taxonomy" id="930166"/>
    <lineage>
        <taxon>Bacteria</taxon>
        <taxon>Pseudomonadati</taxon>
        <taxon>Pseudomonadota</taxon>
        <taxon>Gammaproteobacteria</taxon>
        <taxon>Pseudomonadales</taxon>
        <taxon>Pseudomonadaceae</taxon>
        <taxon>Pseudomonas</taxon>
    </lineage>
</organism>
<name>A0A423GKT4_9PSED</name>
<dbReference type="EMBL" id="MOBI01000028">
    <property type="protein sequence ID" value="ROM91076.1"/>
    <property type="molecule type" value="Genomic_DNA"/>
</dbReference>
<feature type="transmembrane region" description="Helical" evidence="2">
    <location>
        <begin position="15"/>
        <end position="34"/>
    </location>
</feature>
<keyword evidence="2" id="KW-1133">Transmembrane helix</keyword>
<comment type="caution">
    <text evidence="3">The sequence shown here is derived from an EMBL/GenBank/DDBJ whole genome shotgun (WGS) entry which is preliminary data.</text>
</comment>
<dbReference type="Proteomes" id="UP000284684">
    <property type="component" value="Unassembled WGS sequence"/>
</dbReference>
<keyword evidence="2" id="KW-0472">Membrane</keyword>
<proteinExistence type="predicted"/>
<evidence type="ECO:0000256" key="2">
    <source>
        <dbReference type="SAM" id="Phobius"/>
    </source>
</evidence>
<keyword evidence="2" id="KW-0812">Transmembrane</keyword>
<protein>
    <recommendedName>
        <fullName evidence="5">DUF3304 domain-containing protein</fullName>
    </recommendedName>
</protein>
<reference evidence="3 4" key="1">
    <citation type="submission" date="2016-10" db="EMBL/GenBank/DDBJ databases">
        <title>Comparative genome analysis of multiple Pseudomonas spp. focuses on biocontrol and plant growth promoting traits.</title>
        <authorList>
            <person name="Tao X.-Y."/>
            <person name="Taylor C.G."/>
        </authorList>
    </citation>
    <scope>NUCLEOTIDE SEQUENCE [LARGE SCALE GENOMIC DNA]</scope>
    <source>
        <strain evidence="3 4">37D10</strain>
    </source>
</reference>
<gene>
    <name evidence="3" type="ORF">BK658_24575</name>
</gene>
<sequence length="135" mass="15044">MASVTTFVSKPRSRYVWRGLIVLAVGPIAFWYFATPQVSFHFSKDGQGRLGYILNVQHDISKGEIYPGEATGGAGHIFPSKKFFMEFDWNNAGKSHCVRVKPKWPDTDIYIGPSGEIDSLTDSRSIEPCGPFPTE</sequence>
<accession>A0A423GKT4</accession>
<evidence type="ECO:0000256" key="1">
    <source>
        <dbReference type="SAM" id="MobiDB-lite"/>
    </source>
</evidence>